<dbReference type="EC" id="3.1.4.4" evidence="3"/>
<comment type="caution">
    <text evidence="8">The sequence shown here is derived from an EMBL/GenBank/DDBJ whole genome shotgun (WGS) entry which is preliminary data.</text>
</comment>
<dbReference type="GO" id="GO:0016042">
    <property type="term" value="P:lipid catabolic process"/>
    <property type="evidence" value="ECO:0007669"/>
    <property type="project" value="UniProtKB-KW"/>
</dbReference>
<dbReference type="Proteomes" id="UP001144471">
    <property type="component" value="Unassembled WGS sequence"/>
</dbReference>
<evidence type="ECO:0000256" key="5">
    <source>
        <dbReference type="ARBA" id="ARBA00022963"/>
    </source>
</evidence>
<dbReference type="PROSITE" id="PS50035">
    <property type="entry name" value="PLD"/>
    <property type="match status" value="2"/>
</dbReference>
<evidence type="ECO:0000313" key="8">
    <source>
        <dbReference type="EMBL" id="GLI55125.1"/>
    </source>
</evidence>
<dbReference type="Pfam" id="PF13091">
    <property type="entry name" value="PLDc_2"/>
    <property type="match status" value="1"/>
</dbReference>
<comment type="catalytic activity">
    <reaction evidence="1">
        <text>a 1,2-diacyl-sn-glycero-3-phosphocholine + H2O = a 1,2-diacyl-sn-glycero-3-phosphate + choline + H(+)</text>
        <dbReference type="Rhea" id="RHEA:14445"/>
        <dbReference type="ChEBI" id="CHEBI:15354"/>
        <dbReference type="ChEBI" id="CHEBI:15377"/>
        <dbReference type="ChEBI" id="CHEBI:15378"/>
        <dbReference type="ChEBI" id="CHEBI:57643"/>
        <dbReference type="ChEBI" id="CHEBI:58608"/>
        <dbReference type="EC" id="3.1.4.4"/>
    </reaction>
</comment>
<dbReference type="SMART" id="SM00155">
    <property type="entry name" value="PLDc"/>
    <property type="match status" value="2"/>
</dbReference>
<dbReference type="InterPro" id="IPR051406">
    <property type="entry name" value="PLD_domain"/>
</dbReference>
<sequence length="466" mass="53511">MMKKFFINLLILLTLILGGCRSAPYGTSVKGNVYNVERVEFLTDQTYIREDERVIDQEILKRTLDIIQEAENYVVIDMFLFNSLYPEEDTYPAITEKVIQTLIEKKNEGVPIYFITDEVNSFYEIYEVEEFLALSDAGIPVIQTDMAEIKDSNITYSFLWRGIFRHFGTGEEGWMTNPFAAHGPKVNLRSYMKLFNLKANHRKVIVADEKAVITSANFHDASAYHSNIGFLVEGPVTAEILKSEIITAGLSGFEIPIEIPQYSEEKRGSGDIEVRLLTEGMIGHKIVKLIDESHIGEELKIGIFYLGDRPIAKAIKRAARRGVKTYIVMDSNVEAFGRSKDGIPNRQVAWELLEKGKGNIQVRWYNTSGEQYHAKFIIKNNKDYMTIIGGSANFTKRNLYGYNFETNLQIKAPIKDEFSLEVNEYFDNMWNNVGGEFTLPYEERADESYLKYYFYRLQEFTGISSF</sequence>
<evidence type="ECO:0000256" key="3">
    <source>
        <dbReference type="ARBA" id="ARBA00012027"/>
    </source>
</evidence>
<dbReference type="InterPro" id="IPR001736">
    <property type="entry name" value="PLipase_D/transphosphatidylase"/>
</dbReference>
<keyword evidence="9" id="KW-1185">Reference proteome</keyword>
<dbReference type="CDD" id="cd09130">
    <property type="entry name" value="PLDc_unchar2_2"/>
    <property type="match status" value="1"/>
</dbReference>
<comment type="similarity">
    <text evidence="2">Belongs to the phospholipase D family.</text>
</comment>
<feature type="domain" description="PLD phosphodiesterase" evidence="7">
    <location>
        <begin position="196"/>
        <end position="222"/>
    </location>
</feature>
<evidence type="ECO:0000256" key="6">
    <source>
        <dbReference type="ARBA" id="ARBA00023098"/>
    </source>
</evidence>
<dbReference type="SUPFAM" id="SSF56024">
    <property type="entry name" value="Phospholipase D/nuclease"/>
    <property type="match status" value="2"/>
</dbReference>
<evidence type="ECO:0000256" key="4">
    <source>
        <dbReference type="ARBA" id="ARBA00022801"/>
    </source>
</evidence>
<feature type="domain" description="PLD phosphodiesterase" evidence="7">
    <location>
        <begin position="368"/>
        <end position="398"/>
    </location>
</feature>
<evidence type="ECO:0000313" key="9">
    <source>
        <dbReference type="Proteomes" id="UP001144471"/>
    </source>
</evidence>
<dbReference type="InterPro" id="IPR025202">
    <property type="entry name" value="PLD-like_dom"/>
</dbReference>
<dbReference type="GO" id="GO:0016891">
    <property type="term" value="F:RNA endonuclease activity producing 5'-phosphomonoesters, hydrolytic mechanism"/>
    <property type="evidence" value="ECO:0007669"/>
    <property type="project" value="TreeGrafter"/>
</dbReference>
<dbReference type="AlphaFoldDB" id="A0A9W6GJI5"/>
<dbReference type="PANTHER" id="PTHR43856">
    <property type="entry name" value="CARDIOLIPIN HYDROLASE"/>
    <property type="match status" value="1"/>
</dbReference>
<dbReference type="Gene3D" id="3.30.870.10">
    <property type="entry name" value="Endonuclease Chain A"/>
    <property type="match status" value="2"/>
</dbReference>
<keyword evidence="4" id="KW-0378">Hydrolase</keyword>
<protein>
    <recommendedName>
        <fullName evidence="3">phospholipase D</fullName>
        <ecNumber evidence="3">3.1.4.4</ecNumber>
    </recommendedName>
</protein>
<gene>
    <name evidence="8" type="ORF">PM10SUCC1_06400</name>
</gene>
<keyword evidence="6" id="KW-0443">Lipid metabolism</keyword>
<evidence type="ECO:0000256" key="1">
    <source>
        <dbReference type="ARBA" id="ARBA00000798"/>
    </source>
</evidence>
<dbReference type="PROSITE" id="PS51257">
    <property type="entry name" value="PROKAR_LIPOPROTEIN"/>
    <property type="match status" value="1"/>
</dbReference>
<proteinExistence type="inferred from homology"/>
<name>A0A9W6GJI5_9FUSO</name>
<keyword evidence="5" id="KW-0442">Lipid degradation</keyword>
<organism evidence="8 9">
    <name type="scientific">Propionigenium maris DSM 9537</name>
    <dbReference type="NCBI Taxonomy" id="1123000"/>
    <lineage>
        <taxon>Bacteria</taxon>
        <taxon>Fusobacteriati</taxon>
        <taxon>Fusobacteriota</taxon>
        <taxon>Fusobacteriia</taxon>
        <taxon>Fusobacteriales</taxon>
        <taxon>Fusobacteriaceae</taxon>
        <taxon>Propionigenium</taxon>
    </lineage>
</organism>
<dbReference type="PANTHER" id="PTHR43856:SF1">
    <property type="entry name" value="MITOCHONDRIAL CARDIOLIPIN HYDROLASE"/>
    <property type="match status" value="1"/>
</dbReference>
<dbReference type="EMBL" id="BSDY01000002">
    <property type="protein sequence ID" value="GLI55125.1"/>
    <property type="molecule type" value="Genomic_DNA"/>
</dbReference>
<dbReference type="GO" id="GO:0004630">
    <property type="term" value="F:phospholipase D activity"/>
    <property type="evidence" value="ECO:0007669"/>
    <property type="project" value="UniProtKB-EC"/>
</dbReference>
<accession>A0A9W6GJI5</accession>
<dbReference type="GO" id="GO:0006793">
    <property type="term" value="P:phosphorus metabolic process"/>
    <property type="evidence" value="ECO:0007669"/>
    <property type="project" value="UniProtKB-ARBA"/>
</dbReference>
<evidence type="ECO:0000256" key="2">
    <source>
        <dbReference type="ARBA" id="ARBA00008664"/>
    </source>
</evidence>
<evidence type="ECO:0000259" key="7">
    <source>
        <dbReference type="PROSITE" id="PS50035"/>
    </source>
</evidence>
<reference evidence="8" key="1">
    <citation type="submission" date="2022-12" db="EMBL/GenBank/DDBJ databases">
        <title>Reference genome sequencing for broad-spectrum identification of bacterial and archaeal isolates by mass spectrometry.</title>
        <authorList>
            <person name="Sekiguchi Y."/>
            <person name="Tourlousse D.M."/>
        </authorList>
    </citation>
    <scope>NUCLEOTIDE SEQUENCE</scope>
    <source>
        <strain evidence="8">10succ1</strain>
    </source>
</reference>